<dbReference type="Pfam" id="PF09327">
    <property type="entry name" value="Phage_Tail_Tip"/>
    <property type="match status" value="1"/>
</dbReference>
<proteinExistence type="predicted"/>
<dbReference type="InterPro" id="IPR055383">
    <property type="entry name" value="FN3-1_GpJ"/>
</dbReference>
<reference evidence="1" key="2">
    <citation type="submission" date="2020-03" db="EMBL/GenBank/DDBJ databases">
        <authorList>
            <consortium name="NCBI Pathogen Detection Project"/>
        </authorList>
    </citation>
    <scope>NUCLEOTIDE SEQUENCE</scope>
    <source>
        <strain evidence="1">AMC_487</strain>
    </source>
</reference>
<dbReference type="SUPFAM" id="SSF49265">
    <property type="entry name" value="Fibronectin type III"/>
    <property type="match status" value="1"/>
</dbReference>
<gene>
    <name evidence="1" type="ORF">HJQ60_005397</name>
</gene>
<dbReference type="InterPro" id="IPR053171">
    <property type="entry name" value="Viral_Tip_Attach_Protein"/>
</dbReference>
<dbReference type="InterPro" id="IPR055385">
    <property type="entry name" value="GpJ_HDII-ins2"/>
</dbReference>
<comment type="caution">
    <text evidence="1">The sequence shown here is derived from an EMBL/GenBank/DDBJ whole genome shotgun (WGS) entry which is preliminary data.</text>
</comment>
<dbReference type="CDD" id="cd00063">
    <property type="entry name" value="FN3"/>
    <property type="match status" value="1"/>
</dbReference>
<dbReference type="Pfam" id="PF24489">
    <property type="entry name" value="Ig_J_second"/>
    <property type="match status" value="1"/>
</dbReference>
<name>A0A797I441_ECOLX</name>
<evidence type="ECO:0000313" key="1">
    <source>
        <dbReference type="EMBL" id="HAI5335263.1"/>
    </source>
</evidence>
<dbReference type="InterPro" id="IPR057587">
    <property type="entry name" value="GpJ_Ig_second"/>
</dbReference>
<dbReference type="InterPro" id="IPR036116">
    <property type="entry name" value="FN3_sf"/>
</dbReference>
<organism evidence="1">
    <name type="scientific">Escherichia coli</name>
    <dbReference type="NCBI Taxonomy" id="562"/>
    <lineage>
        <taxon>Bacteria</taxon>
        <taxon>Pseudomonadati</taxon>
        <taxon>Pseudomonadota</taxon>
        <taxon>Gammaproteobacteria</taxon>
        <taxon>Enterobacterales</taxon>
        <taxon>Enterobacteriaceae</taxon>
        <taxon>Escherichia</taxon>
    </lineage>
</organism>
<protein>
    <submittedName>
        <fullName evidence="1">DUF1983 domain-containing protein</fullName>
    </submittedName>
</protein>
<accession>A0A797I441</accession>
<dbReference type="InterPro" id="IPR003961">
    <property type="entry name" value="FN3_dom"/>
</dbReference>
<dbReference type="PANTHER" id="PTHR36251">
    <property type="entry name" value="FELS-1 PROPHAGE HOST SPECIFICITY PROTEIN-RELATED"/>
    <property type="match status" value="1"/>
</dbReference>
<dbReference type="EMBL" id="DABERK010000063">
    <property type="protein sequence ID" value="HAI5335263.1"/>
    <property type="molecule type" value="Genomic_DNA"/>
</dbReference>
<dbReference type="PROSITE" id="PS50853">
    <property type="entry name" value="FN3"/>
    <property type="match status" value="1"/>
</dbReference>
<dbReference type="PANTHER" id="PTHR36251:SF2">
    <property type="entry name" value="GIFSY-2 PROPHAGE HOST SPECIFICITY PROTEIN J, PHAGE LAMBDA"/>
    <property type="match status" value="1"/>
</dbReference>
<dbReference type="InterPro" id="IPR032876">
    <property type="entry name" value="J_dom"/>
</dbReference>
<sequence>MGKGSSKGHTPREAKDNLKSTQLLSVIDVISEGPIQGPVDGLKSVLLNGTPVLDSEGNTNISGVTVVFRAGEQEQTPPEGFESSGSETVLGTEVKYDTPITRTITSANIDRLRLTFGVQALVETTSKGDRNPSEVRLLVQIQRNGRWLTEKDITIKGKTTSQYLAPVVVGNLPPRPFSIRMRRMTPDSTTDQLQNKTLWSSYTEIIDVKQCYPNTALVGVQVDSEQFGSQQVSRNYHLRGRILQVPSNYNPQTRQYSGIWDGTFKPAYSDNPAWCLWDMLTHPRYGMGKRLGAADVDKWALYVIGQYCDQSVPDGSGGTEPRITCNAWLTTQRKAWDVLSDFCSAMRCMPVWNGQTLTFVQDRPSDKVWTYNRSNVVMPDDGAPFRYSFSALKDRHNAVEVNWSDPDNGQETATELVEDTQAIARYGRNVTKMDAFGCTSRGQAHRAGLWLIKTELLETQTVDFSVGAEGLRHVPGDVIEICDDDYAGISTGGRVLAVNSQTRTLTLDREITLPSSGTTLISLVDGSGNPVSVEVQSVTDGVKVKVSRVPDGVAEYSVWGLKLPTLRQRLFRCVSIRENDDGTYAITAVQHVPEKEAIVDNGAYFDGDQSGTVNGVTPPAVQHLTAEVTADSGEYQVLARWDTPKVVKGVSFMLRLTVAADDGSERLVSTARTTETTYRFRQLALGNYSLTVRAVNAWGQQGDPASVSFRIAAPAAPSRIELTPGYFQITATPHLAVYDPTVQFEFWFSEKRIADIRQVETTARYLGTGSQWLVSGQNIKPGHDYYFYVRSVNTVGKSTFVEAVGRASDDAEGYLDFFRGAINKTHLGREINERIDASARRTEVEQLENEINREMTQLEKDVRQRAERDIAEVTKKITASENSITELVAKKSGEQSLAIAKVDRKVDSVSSEIRQTVSRSTEENSRQIAQVRQYVDDKSAEISTVVAKKSGEQSMAIAEVDRKVDRMGSEIRQTVSRSTEENSRQIAQIRQYVDDKGSQIKQSTDKKLGSWNASIEQIQKVQEDTRRNLNSMWAVKLQQTRDGRLYIAGIGAGIENTSDGIQSQILMQADRIAMINPENGNTTPLFVAQGDQLFMNDVFMKRLFAVSITSSGNPPAFSLTPDGRLTAKNADISGSVNANSGTLNNVTINENCRVLGKLSANQIEGDLVKTVGKAFPRDSRAPERWPSGTITVRVYDDQPFDRQIVIPAVAFSGARHERENSDTYSSCRLIVKKNGAEIYNRTALDNTLIYTGVIDMPAGSGVMTLEFSVSAWWVNGWYPTASISDLLVVVMKKATAGITIS</sequence>
<dbReference type="InterPro" id="IPR015406">
    <property type="entry name" value="GpJ_CSF"/>
</dbReference>
<dbReference type="Pfam" id="PF24801">
    <property type="entry name" value="FNIII-A_GpJ"/>
    <property type="match status" value="1"/>
</dbReference>
<dbReference type="Pfam" id="PF13550">
    <property type="entry name" value="Phage-tail_3"/>
    <property type="match status" value="1"/>
</dbReference>
<reference evidence="1" key="1">
    <citation type="journal article" date="2018" name="Genome Biol.">
        <title>SKESA: strategic k-mer extension for scrupulous assemblies.</title>
        <authorList>
            <person name="Souvorov A."/>
            <person name="Agarwala R."/>
            <person name="Lipman D.J."/>
        </authorList>
    </citation>
    <scope>NUCLEOTIDE SEQUENCE [LARGE SCALE GENOMIC DNA]</scope>
    <source>
        <strain evidence="1">AMC_487</strain>
    </source>
</reference>
<dbReference type="Proteomes" id="UP000845800">
    <property type="component" value="Unassembled WGS sequence"/>
</dbReference>
<dbReference type="InterPro" id="IPR021034">
    <property type="entry name" value="GpJ_C"/>
</dbReference>
<dbReference type="Pfam" id="PF24421">
    <property type="entry name" value="Ig_J"/>
    <property type="match status" value="1"/>
</dbReference>
<dbReference type="SMART" id="SM00060">
    <property type="entry name" value="FN3"/>
    <property type="match status" value="2"/>
</dbReference>
<dbReference type="RefSeq" id="WP_203397229.1">
    <property type="nucleotide sequence ID" value="NZ_JAFCYR010000092.1"/>
</dbReference>
<dbReference type="Pfam" id="PF12421">
    <property type="entry name" value="Ig_GpJ_C"/>
    <property type="match status" value="1"/>
</dbReference>